<dbReference type="AlphaFoldDB" id="A0A813LYJ0"/>
<evidence type="ECO:0000313" key="1">
    <source>
        <dbReference type="EMBL" id="CAE8743188.1"/>
    </source>
</evidence>
<accession>A0A813LYJ0</accession>
<proteinExistence type="predicted"/>
<gene>
    <name evidence="1" type="ORF">PGLA2088_LOCUS51281</name>
</gene>
<dbReference type="EMBL" id="CAJNNW010037606">
    <property type="protein sequence ID" value="CAE8743188.1"/>
    <property type="molecule type" value="Genomic_DNA"/>
</dbReference>
<sequence length="142" mass="14869">MGRTTASATSSSSGARPASTRSVLLLGEANFSFALALVTLLEPHTASASHASPEDELKAREAAEKGLAVAAAYLGLEPTECLTARIVATCFEGSEELVEKYPEAIGILSRLQAHGPRVEVCYGVNGWDLDGSFEDMVSLLLA</sequence>
<evidence type="ECO:0000313" key="2">
    <source>
        <dbReference type="Proteomes" id="UP000626109"/>
    </source>
</evidence>
<protein>
    <submittedName>
        <fullName evidence="1">Uncharacterized protein</fullName>
    </submittedName>
</protein>
<name>A0A813LYJ0_POLGL</name>
<organism evidence="1 2">
    <name type="scientific">Polarella glacialis</name>
    <name type="common">Dinoflagellate</name>
    <dbReference type="NCBI Taxonomy" id="89957"/>
    <lineage>
        <taxon>Eukaryota</taxon>
        <taxon>Sar</taxon>
        <taxon>Alveolata</taxon>
        <taxon>Dinophyceae</taxon>
        <taxon>Suessiales</taxon>
        <taxon>Suessiaceae</taxon>
        <taxon>Polarella</taxon>
    </lineage>
</organism>
<comment type="caution">
    <text evidence="1">The sequence shown here is derived from an EMBL/GenBank/DDBJ whole genome shotgun (WGS) entry which is preliminary data.</text>
</comment>
<dbReference type="Proteomes" id="UP000626109">
    <property type="component" value="Unassembled WGS sequence"/>
</dbReference>
<reference evidence="1" key="1">
    <citation type="submission" date="2021-02" db="EMBL/GenBank/DDBJ databases">
        <authorList>
            <person name="Dougan E. K."/>
            <person name="Rhodes N."/>
            <person name="Thang M."/>
            <person name="Chan C."/>
        </authorList>
    </citation>
    <scope>NUCLEOTIDE SEQUENCE</scope>
</reference>